<dbReference type="WBParaSite" id="NBR_0002039101-mRNA-1">
    <property type="protein sequence ID" value="NBR_0002039101-mRNA-1"/>
    <property type="gene ID" value="NBR_0002039101"/>
</dbReference>
<protein>
    <submittedName>
        <fullName evidence="3">DNA-directed DNA polymerase</fullName>
    </submittedName>
</protein>
<organism evidence="3">
    <name type="scientific">Nippostrongylus brasiliensis</name>
    <name type="common">Rat hookworm</name>
    <dbReference type="NCBI Taxonomy" id="27835"/>
    <lineage>
        <taxon>Eukaryota</taxon>
        <taxon>Metazoa</taxon>
        <taxon>Ecdysozoa</taxon>
        <taxon>Nematoda</taxon>
        <taxon>Chromadorea</taxon>
        <taxon>Rhabditida</taxon>
        <taxon>Rhabditina</taxon>
        <taxon>Rhabditomorpha</taxon>
        <taxon>Strongyloidea</taxon>
        <taxon>Heligmosomidae</taxon>
        <taxon>Nippostrongylus</taxon>
    </lineage>
</organism>
<reference evidence="3" key="1">
    <citation type="submission" date="2017-02" db="UniProtKB">
        <authorList>
            <consortium name="WormBaseParasite"/>
        </authorList>
    </citation>
    <scope>IDENTIFICATION</scope>
</reference>
<evidence type="ECO:0000313" key="2">
    <source>
        <dbReference type="Proteomes" id="UP000271162"/>
    </source>
</evidence>
<dbReference type="Proteomes" id="UP000271162">
    <property type="component" value="Unassembled WGS sequence"/>
</dbReference>
<evidence type="ECO:0000313" key="1">
    <source>
        <dbReference type="EMBL" id="VDL84129.1"/>
    </source>
</evidence>
<proteinExistence type="predicted"/>
<sequence>MLQMSTAGEMSLEEIQNLILGEPMQVEQLSAIMSMMERLIGEVDKIGNKGSLQAKEVLSAVALSLSLVREAPR</sequence>
<evidence type="ECO:0000313" key="3">
    <source>
        <dbReference type="WBParaSite" id="NBR_0002039101-mRNA-1"/>
    </source>
</evidence>
<dbReference type="EMBL" id="UYSL01025093">
    <property type="protein sequence ID" value="VDL84129.1"/>
    <property type="molecule type" value="Genomic_DNA"/>
</dbReference>
<accession>A0A0N4YT19</accession>
<keyword evidence="2" id="KW-1185">Reference proteome</keyword>
<name>A0A0N4YT19_NIPBR</name>
<dbReference type="AlphaFoldDB" id="A0A0N4YT19"/>
<reference evidence="1 2" key="2">
    <citation type="submission" date="2018-11" db="EMBL/GenBank/DDBJ databases">
        <authorList>
            <consortium name="Pathogen Informatics"/>
        </authorList>
    </citation>
    <scope>NUCLEOTIDE SEQUENCE [LARGE SCALE GENOMIC DNA]</scope>
</reference>
<gene>
    <name evidence="1" type="ORF">NBR_LOCUS20392</name>
</gene>